<dbReference type="GO" id="GO:0098882">
    <property type="term" value="F:structural constituent of presynaptic active zone"/>
    <property type="evidence" value="ECO:0007669"/>
    <property type="project" value="TreeGrafter"/>
</dbReference>
<evidence type="ECO:0000256" key="8">
    <source>
        <dbReference type="ARBA" id="ARBA00034106"/>
    </source>
</evidence>
<keyword evidence="3" id="KW-0597">Phosphoprotein</keyword>
<keyword evidence="11" id="KW-1185">Reference proteome</keyword>
<dbReference type="KEGG" id="caua:113106846"/>
<evidence type="ECO:0000313" key="12">
    <source>
        <dbReference type="RefSeq" id="XP_026124643.1"/>
    </source>
</evidence>
<dbReference type="OrthoDB" id="2019763at2759"/>
<feature type="compositionally biased region" description="Acidic residues" evidence="10">
    <location>
        <begin position="253"/>
        <end position="262"/>
    </location>
</feature>
<dbReference type="PANTHER" id="PTHR18861:SF3">
    <property type="entry name" value="ERC PROTEIN 2"/>
    <property type="match status" value="1"/>
</dbReference>
<feature type="coiled-coil region" evidence="9">
    <location>
        <begin position="122"/>
        <end position="149"/>
    </location>
</feature>
<dbReference type="GO" id="GO:0007274">
    <property type="term" value="P:neuromuscular synaptic transmission"/>
    <property type="evidence" value="ECO:0007669"/>
    <property type="project" value="TreeGrafter"/>
</dbReference>
<dbReference type="RefSeq" id="XP_026124643.1">
    <property type="nucleotide sequence ID" value="XM_026268858.1"/>
</dbReference>
<evidence type="ECO:0000256" key="9">
    <source>
        <dbReference type="SAM" id="Coils"/>
    </source>
</evidence>
<dbReference type="GO" id="GO:0030424">
    <property type="term" value="C:axon"/>
    <property type="evidence" value="ECO:0007669"/>
    <property type="project" value="UniProtKB-SubCell"/>
</dbReference>
<dbReference type="Gene3D" id="1.10.287.2610">
    <property type="match status" value="1"/>
</dbReference>
<sequence length="262" mass="30152">MQGSPNLALKGQCAAEFSSNPDQTYLRFSKAGEAEHVARWNPDLSERLQVLQTETVRYKEELDKSNAEVQRLLALLRELQSERLEQDKIIIELERQVKEQNQNQSVNPGQAGEMSPSPSRQLEDLMTALDKIRKELDATRQRLSSTQNTLSERDNELSRIRADHSKQLTEILQLKQQALLAAVSEKDGCINLLEHSPVRNMVTPEDVMTLSREKVHSRMKHMAEHYEVEHIHPQYSHHLHHGQHRELISPPPEQDDEDGIWA</sequence>
<gene>
    <name evidence="12" type="primary">LOC113106846</name>
</gene>
<dbReference type="AlphaFoldDB" id="A0A6P6PU39"/>
<dbReference type="GO" id="GO:0048788">
    <property type="term" value="C:cytoskeleton of presynaptic active zone"/>
    <property type="evidence" value="ECO:0007669"/>
    <property type="project" value="TreeGrafter"/>
</dbReference>
<evidence type="ECO:0000256" key="6">
    <source>
        <dbReference type="ARBA" id="ARBA00023212"/>
    </source>
</evidence>
<comment type="subcellular location">
    <subcellularLocation>
        <location evidence="1">Cytoplasm</location>
        <location evidence="1">Cytoskeleton</location>
    </subcellularLocation>
    <subcellularLocation>
        <location evidence="8">Presynapse</location>
    </subcellularLocation>
</comment>
<dbReference type="PANTHER" id="PTHR18861">
    <property type="entry name" value="ELKS/RAB6-INTERACTING/CAST PROTEIN"/>
    <property type="match status" value="1"/>
</dbReference>
<reference evidence="12" key="1">
    <citation type="submission" date="2025-08" db="UniProtKB">
        <authorList>
            <consortium name="RefSeq"/>
        </authorList>
    </citation>
    <scope>IDENTIFICATION</scope>
    <source>
        <strain evidence="12">Wakin</strain>
        <tissue evidence="12">Muscle</tissue>
    </source>
</reference>
<keyword evidence="2" id="KW-0963">Cytoplasm</keyword>
<evidence type="ECO:0000256" key="1">
    <source>
        <dbReference type="ARBA" id="ARBA00004245"/>
    </source>
</evidence>
<dbReference type="Proteomes" id="UP000515129">
    <property type="component" value="Chromosome 8"/>
</dbReference>
<organism evidence="11 12">
    <name type="scientific">Carassius auratus</name>
    <name type="common">Goldfish</name>
    <dbReference type="NCBI Taxonomy" id="7957"/>
    <lineage>
        <taxon>Eukaryota</taxon>
        <taxon>Metazoa</taxon>
        <taxon>Chordata</taxon>
        <taxon>Craniata</taxon>
        <taxon>Vertebrata</taxon>
        <taxon>Euteleostomi</taxon>
        <taxon>Actinopterygii</taxon>
        <taxon>Neopterygii</taxon>
        <taxon>Teleostei</taxon>
        <taxon>Ostariophysi</taxon>
        <taxon>Cypriniformes</taxon>
        <taxon>Cyprinidae</taxon>
        <taxon>Cyprininae</taxon>
        <taxon>Carassius</taxon>
    </lineage>
</organism>
<dbReference type="InterPro" id="IPR019323">
    <property type="entry name" value="ELKS/CAST"/>
</dbReference>
<keyword evidence="4" id="KW-0770">Synapse</keyword>
<keyword evidence="7" id="KW-0966">Cell projection</keyword>
<protein>
    <submittedName>
        <fullName evidence="12">ERC protein 2-like</fullName>
    </submittedName>
</protein>
<evidence type="ECO:0000256" key="3">
    <source>
        <dbReference type="ARBA" id="ARBA00022553"/>
    </source>
</evidence>
<dbReference type="GO" id="GO:0048167">
    <property type="term" value="P:regulation of synaptic plasticity"/>
    <property type="evidence" value="ECO:0007669"/>
    <property type="project" value="TreeGrafter"/>
</dbReference>
<evidence type="ECO:0000256" key="10">
    <source>
        <dbReference type="SAM" id="MobiDB-lite"/>
    </source>
</evidence>
<feature type="region of interest" description="Disordered" evidence="10">
    <location>
        <begin position="237"/>
        <end position="262"/>
    </location>
</feature>
<feature type="region of interest" description="Disordered" evidence="10">
    <location>
        <begin position="100"/>
        <end position="119"/>
    </location>
</feature>
<evidence type="ECO:0000256" key="7">
    <source>
        <dbReference type="ARBA" id="ARBA00023273"/>
    </source>
</evidence>
<dbReference type="GeneID" id="113106846"/>
<name>A0A6P6PU39_CARAU</name>
<proteinExistence type="predicted"/>
<keyword evidence="6" id="KW-0206">Cytoskeleton</keyword>
<dbReference type="Pfam" id="PF10174">
    <property type="entry name" value="Cast"/>
    <property type="match status" value="1"/>
</dbReference>
<keyword evidence="5 9" id="KW-0175">Coiled coil</keyword>
<evidence type="ECO:0000256" key="4">
    <source>
        <dbReference type="ARBA" id="ARBA00023018"/>
    </source>
</evidence>
<evidence type="ECO:0000256" key="5">
    <source>
        <dbReference type="ARBA" id="ARBA00023054"/>
    </source>
</evidence>
<evidence type="ECO:0000313" key="11">
    <source>
        <dbReference type="Proteomes" id="UP000515129"/>
    </source>
</evidence>
<accession>A0A6P6PU39</accession>
<feature type="coiled-coil region" evidence="9">
    <location>
        <begin position="48"/>
        <end position="96"/>
    </location>
</feature>
<evidence type="ECO:0000256" key="2">
    <source>
        <dbReference type="ARBA" id="ARBA00022490"/>
    </source>
</evidence>